<evidence type="ECO:0000256" key="1">
    <source>
        <dbReference type="ARBA" id="ARBA00023239"/>
    </source>
</evidence>
<dbReference type="PANTHER" id="PTHR42849">
    <property type="entry name" value="N-ACETYLNEURAMINATE LYASE"/>
    <property type="match status" value="1"/>
</dbReference>
<reference evidence="6" key="1">
    <citation type="submission" date="2020-08" db="EMBL/GenBank/DDBJ databases">
        <title>Genome public.</title>
        <authorList>
            <person name="Liu C."/>
            <person name="Sun Q."/>
        </authorList>
    </citation>
    <scope>NUCLEOTIDE SEQUENCE</scope>
    <source>
        <strain evidence="6">H8</strain>
    </source>
</reference>
<comment type="caution">
    <text evidence="6">The sequence shown here is derived from an EMBL/GenBank/DDBJ whole genome shotgun (WGS) entry which is preliminary data.</text>
</comment>
<evidence type="ECO:0000256" key="2">
    <source>
        <dbReference type="ARBA" id="ARBA00023270"/>
    </source>
</evidence>
<evidence type="ECO:0000256" key="3">
    <source>
        <dbReference type="PIRNR" id="PIRNR001365"/>
    </source>
</evidence>
<dbReference type="Proteomes" id="UP000611762">
    <property type="component" value="Unassembled WGS sequence"/>
</dbReference>
<dbReference type="EC" id="4.1.3.3" evidence="6"/>
<dbReference type="PROSITE" id="PS00666">
    <property type="entry name" value="DHDPS_2"/>
    <property type="match status" value="1"/>
</dbReference>
<protein>
    <submittedName>
        <fullName evidence="6">N-acetylneuraminate lyase</fullName>
        <ecNumber evidence="6">4.1.3.3</ecNumber>
    </submittedName>
</protein>
<dbReference type="GO" id="GO:0019262">
    <property type="term" value="P:N-acetylneuraminate catabolic process"/>
    <property type="evidence" value="ECO:0007669"/>
    <property type="project" value="TreeGrafter"/>
</dbReference>
<organism evidence="6 7">
    <name type="scientific">Congzhengia minquanensis</name>
    <dbReference type="NCBI Taxonomy" id="2763657"/>
    <lineage>
        <taxon>Bacteria</taxon>
        <taxon>Bacillati</taxon>
        <taxon>Bacillota</taxon>
        <taxon>Clostridia</taxon>
        <taxon>Eubacteriales</taxon>
        <taxon>Oscillospiraceae</taxon>
        <taxon>Congzhengia</taxon>
    </lineage>
</organism>
<feature type="binding site" evidence="5">
    <location>
        <position position="204"/>
    </location>
    <ligand>
        <name>pyruvate</name>
        <dbReference type="ChEBI" id="CHEBI:15361"/>
    </ligand>
</feature>
<feature type="active site" description="Proton donor/acceptor" evidence="4">
    <location>
        <position position="135"/>
    </location>
</feature>
<evidence type="ECO:0000256" key="4">
    <source>
        <dbReference type="PIRSR" id="PIRSR001365-1"/>
    </source>
</evidence>
<proteinExistence type="inferred from homology"/>
<dbReference type="InterPro" id="IPR013785">
    <property type="entry name" value="Aldolase_TIM"/>
</dbReference>
<accession>A0A926DN18</accession>
<dbReference type="SUPFAM" id="SSF51569">
    <property type="entry name" value="Aldolase"/>
    <property type="match status" value="1"/>
</dbReference>
<feature type="binding site" evidence="5">
    <location>
        <position position="47"/>
    </location>
    <ligand>
        <name>pyruvate</name>
        <dbReference type="ChEBI" id="CHEBI:15361"/>
    </ligand>
</feature>
<dbReference type="InterPro" id="IPR002220">
    <property type="entry name" value="DapA-like"/>
</dbReference>
<dbReference type="NCBIfam" id="NF003164">
    <property type="entry name" value="PRK04147.1"/>
    <property type="match status" value="1"/>
</dbReference>
<name>A0A926DN18_9FIRM</name>
<dbReference type="PANTHER" id="PTHR42849:SF1">
    <property type="entry name" value="N-ACETYLNEURAMINATE LYASE"/>
    <property type="match status" value="1"/>
</dbReference>
<evidence type="ECO:0000313" key="7">
    <source>
        <dbReference type="Proteomes" id="UP000611762"/>
    </source>
</evidence>
<keyword evidence="1 3" id="KW-0456">Lyase</keyword>
<dbReference type="PIRSF" id="PIRSF001365">
    <property type="entry name" value="DHDPS"/>
    <property type="match status" value="1"/>
</dbReference>
<dbReference type="EMBL" id="JACRSU010000002">
    <property type="protein sequence ID" value="MBC8540699.1"/>
    <property type="molecule type" value="Genomic_DNA"/>
</dbReference>
<comment type="similarity">
    <text evidence="3">Belongs to the DapA family.</text>
</comment>
<dbReference type="Gene3D" id="3.20.20.70">
    <property type="entry name" value="Aldolase class I"/>
    <property type="match status" value="1"/>
</dbReference>
<evidence type="ECO:0000256" key="5">
    <source>
        <dbReference type="PIRSR" id="PIRSR001365-2"/>
    </source>
</evidence>
<dbReference type="RefSeq" id="WP_249311853.1">
    <property type="nucleotide sequence ID" value="NZ_JACRSU010000002.1"/>
</dbReference>
<dbReference type="Pfam" id="PF00701">
    <property type="entry name" value="DHDPS"/>
    <property type="match status" value="1"/>
</dbReference>
<evidence type="ECO:0000313" key="6">
    <source>
        <dbReference type="EMBL" id="MBC8540699.1"/>
    </source>
</evidence>
<keyword evidence="7" id="KW-1185">Reference proteome</keyword>
<dbReference type="GO" id="GO:0005829">
    <property type="term" value="C:cytosol"/>
    <property type="evidence" value="ECO:0007669"/>
    <property type="project" value="TreeGrafter"/>
</dbReference>
<sequence>MEKFKGIFPALLTPFDENNRFNEKALEQLMEMNLKKGVRGFYVGGSTGEAFLLSESERKQLYRSAAQIANGRCTLIAHIGAISTDQAAEFGRTALECGYDAISSVSPFYYGFTFPEIKQYYFDLVGQVELPMIVYNIPKYSGVTLSADNIGEFLSDDRFIGVKHTSNDYFAMEQFKSAYPDKVVFNGFDEMFLAGLAMGADGGIGSTYNFMAEKFVKMHTLVKEGRLSEAQPIQKEVNRIIAALIKVGVLKAEKAILKMMGIDCGALRKPFGQLSKEEESYVYETVKNLF</sequence>
<dbReference type="InterPro" id="IPR020625">
    <property type="entry name" value="Schiff_base-form_aldolases_AS"/>
</dbReference>
<gene>
    <name evidence="6" type="ORF">H8698_06880</name>
</gene>
<keyword evidence="2" id="KW-0704">Schiff base</keyword>
<dbReference type="GO" id="GO:0008747">
    <property type="term" value="F:N-acetylneuraminate lyase activity"/>
    <property type="evidence" value="ECO:0007669"/>
    <property type="project" value="UniProtKB-EC"/>
</dbReference>
<feature type="active site" description="Schiff-base intermediate with substrate" evidence="4">
    <location>
        <position position="163"/>
    </location>
</feature>
<dbReference type="SMART" id="SM01130">
    <property type="entry name" value="DHDPS"/>
    <property type="match status" value="1"/>
</dbReference>
<dbReference type="PRINTS" id="PR00146">
    <property type="entry name" value="DHPICSNTHASE"/>
</dbReference>
<dbReference type="AlphaFoldDB" id="A0A926DN18"/>